<accession>A0A562SY90</accession>
<dbReference type="Gene3D" id="1.10.287.3240">
    <property type="match status" value="1"/>
</dbReference>
<evidence type="ECO:0000256" key="1">
    <source>
        <dbReference type="ARBA" id="ARBA00005850"/>
    </source>
</evidence>
<evidence type="ECO:0000313" key="5">
    <source>
        <dbReference type="Proteomes" id="UP000320593"/>
    </source>
</evidence>
<dbReference type="InterPro" id="IPR002699">
    <property type="entry name" value="V_ATPase_D"/>
</dbReference>
<dbReference type="Proteomes" id="UP000320593">
    <property type="component" value="Unassembled WGS sequence"/>
</dbReference>
<evidence type="ECO:0000256" key="2">
    <source>
        <dbReference type="ARBA" id="ARBA00022448"/>
    </source>
</evidence>
<dbReference type="OrthoDB" id="5637912at2"/>
<dbReference type="NCBIfam" id="TIGR00309">
    <property type="entry name" value="V_ATPase_subD"/>
    <property type="match status" value="1"/>
</dbReference>
<name>A0A562SY90_9HYPH</name>
<dbReference type="AlphaFoldDB" id="A0A562SY90"/>
<evidence type="ECO:0000313" key="4">
    <source>
        <dbReference type="EMBL" id="TWI85928.1"/>
    </source>
</evidence>
<gene>
    <name evidence="4" type="ORF">JM93_02635</name>
</gene>
<comment type="similarity">
    <text evidence="1">Belongs to the V-ATPase D subunit family.</text>
</comment>
<protein>
    <submittedName>
        <fullName evidence="4">V/A-type H+-transporting ATPase subunit D</fullName>
    </submittedName>
</protein>
<reference evidence="4 5" key="1">
    <citation type="submission" date="2019-07" db="EMBL/GenBank/DDBJ databases">
        <title>Genomic Encyclopedia of Archaeal and Bacterial Type Strains, Phase II (KMG-II): from individual species to whole genera.</title>
        <authorList>
            <person name="Goeker M."/>
        </authorList>
    </citation>
    <scope>NUCLEOTIDE SEQUENCE [LARGE SCALE GENOMIC DNA]</scope>
    <source>
        <strain evidence="4 5">ATCC BAA-252</strain>
    </source>
</reference>
<keyword evidence="2" id="KW-0813">Transport</keyword>
<dbReference type="EMBL" id="VLLF01000006">
    <property type="protein sequence ID" value="TWI85928.1"/>
    <property type="molecule type" value="Genomic_DNA"/>
</dbReference>
<dbReference type="GO" id="GO:0046961">
    <property type="term" value="F:proton-transporting ATPase activity, rotational mechanism"/>
    <property type="evidence" value="ECO:0007669"/>
    <property type="project" value="InterPro"/>
</dbReference>
<keyword evidence="5" id="KW-1185">Reference proteome</keyword>
<evidence type="ECO:0000256" key="3">
    <source>
        <dbReference type="ARBA" id="ARBA00023065"/>
    </source>
</evidence>
<dbReference type="Pfam" id="PF01813">
    <property type="entry name" value="ATP-synt_D"/>
    <property type="match status" value="1"/>
</dbReference>
<keyword evidence="3" id="KW-0406">Ion transport</keyword>
<organism evidence="4 5">
    <name type="scientific">Roseibium hamelinense</name>
    <dbReference type="NCBI Taxonomy" id="150831"/>
    <lineage>
        <taxon>Bacteria</taxon>
        <taxon>Pseudomonadati</taxon>
        <taxon>Pseudomonadota</taxon>
        <taxon>Alphaproteobacteria</taxon>
        <taxon>Hyphomicrobiales</taxon>
        <taxon>Stappiaceae</taxon>
        <taxon>Roseibium</taxon>
    </lineage>
</organism>
<sequence length="207" mass="23278">MAKLALNKSSLARETSHLAEYRRFLPSLELKRLQIVAERAKAKTLVAELDAAFERRFAEIAHGVPMLANTQVPVEGLVKITHVEIGEQNLSGTRLPFVSDVEIDIDDYSQMGRPHWVDPVVTGLQELIKLDMERRVAHDRVSKLIEAEAVISRRVNLFEKVLIPQAEKNIKKIRMALADAERDAVVRAKISKRKTAARAAGQRMAEL</sequence>
<comment type="caution">
    <text evidence="4">The sequence shown here is derived from an EMBL/GenBank/DDBJ whole genome shotgun (WGS) entry which is preliminary data.</text>
</comment>
<proteinExistence type="inferred from homology"/>
<dbReference type="RefSeq" id="WP_145343990.1">
    <property type="nucleotide sequence ID" value="NZ_SMLY01000083.1"/>
</dbReference>